<evidence type="ECO:0000259" key="1">
    <source>
        <dbReference type="PROSITE" id="PS51412"/>
    </source>
</evidence>
<dbReference type="PANTHER" id="PTHR33199">
    <property type="entry name" value="MACPF DOMAIN-CONTAINING PROTEIN CAD1"/>
    <property type="match status" value="1"/>
</dbReference>
<evidence type="ECO:0000313" key="2">
    <source>
        <dbReference type="EMBL" id="KAK8567797.1"/>
    </source>
</evidence>
<proteinExistence type="predicted"/>
<dbReference type="InterPro" id="IPR020864">
    <property type="entry name" value="MACPF"/>
</dbReference>
<name>A0ABR2EYL7_9ROSI</name>
<evidence type="ECO:0000313" key="3">
    <source>
        <dbReference type="Proteomes" id="UP001472677"/>
    </source>
</evidence>
<dbReference type="PANTHER" id="PTHR33199:SF1">
    <property type="entry name" value="OS01G0958700 PROTEIN"/>
    <property type="match status" value="1"/>
</dbReference>
<dbReference type="Proteomes" id="UP001472677">
    <property type="component" value="Unassembled WGS sequence"/>
</dbReference>
<sequence>MALKMPAPKAAEIAIGSIGRGYDIATDLRLKFCKGNNSKDSCFIEFDEDGNHEIVLPGGISIPNVSKSINCDCDHKGELTRITSDVLSFQQSNSIKDYLCLEQYLRASSIPCLNSLVVGKTMPLKPKHLLLMGCSSPSIQLNWENQKMVLRDHVKKAVPSTWEPAALARFIETYGTHIIVGVKVGGKDVIYIKQQYCSTLQPADIQKILKDMADKRFLDGSGHYIVVSEQAFQSVENEIKGQWLRVAGNNSSSSYAQEEDIISIYKRRGGSANTNLSRHEWLETVRLEPDVISMSFIPITSLLNGVLVTGAQLLLEKYGSKSVLLLQLRFSTVSGNCRAKQSEWDGPFRFPPKSRALSSAQLPHTRPSVHPPQLPHTISSVYPGGPPMPSDTPELLKFVDTAEIKRGPQDLPGAKLDVQKGKIGLRVKYSLLTAVLPPDEILEEH</sequence>
<feature type="domain" description="MACPF" evidence="1">
    <location>
        <begin position="1"/>
        <end position="329"/>
    </location>
</feature>
<dbReference type="Pfam" id="PF01823">
    <property type="entry name" value="MACPF"/>
    <property type="match status" value="1"/>
</dbReference>
<comment type="caution">
    <text evidence="2">The sequence shown here is derived from an EMBL/GenBank/DDBJ whole genome shotgun (WGS) entry which is preliminary data.</text>
</comment>
<protein>
    <recommendedName>
        <fullName evidence="1">MACPF domain-containing protein</fullName>
    </recommendedName>
</protein>
<accession>A0ABR2EYL7</accession>
<reference evidence="2 3" key="1">
    <citation type="journal article" date="2024" name="G3 (Bethesda)">
        <title>Genome assembly of Hibiscus sabdariffa L. provides insights into metabolisms of medicinal natural products.</title>
        <authorList>
            <person name="Kim T."/>
        </authorList>
    </citation>
    <scope>NUCLEOTIDE SEQUENCE [LARGE SCALE GENOMIC DNA]</scope>
    <source>
        <strain evidence="2">TK-2024</strain>
        <tissue evidence="2">Old leaves</tissue>
    </source>
</reference>
<dbReference type="SMART" id="SM00457">
    <property type="entry name" value="MACPF"/>
    <property type="match status" value="1"/>
</dbReference>
<dbReference type="PROSITE" id="PS51412">
    <property type="entry name" value="MACPF_2"/>
    <property type="match status" value="1"/>
</dbReference>
<gene>
    <name evidence="2" type="ORF">V6N12_006370</name>
</gene>
<organism evidence="2 3">
    <name type="scientific">Hibiscus sabdariffa</name>
    <name type="common">roselle</name>
    <dbReference type="NCBI Taxonomy" id="183260"/>
    <lineage>
        <taxon>Eukaryota</taxon>
        <taxon>Viridiplantae</taxon>
        <taxon>Streptophyta</taxon>
        <taxon>Embryophyta</taxon>
        <taxon>Tracheophyta</taxon>
        <taxon>Spermatophyta</taxon>
        <taxon>Magnoliopsida</taxon>
        <taxon>eudicotyledons</taxon>
        <taxon>Gunneridae</taxon>
        <taxon>Pentapetalae</taxon>
        <taxon>rosids</taxon>
        <taxon>malvids</taxon>
        <taxon>Malvales</taxon>
        <taxon>Malvaceae</taxon>
        <taxon>Malvoideae</taxon>
        <taxon>Hibiscus</taxon>
    </lineage>
</organism>
<dbReference type="EMBL" id="JBBPBM010000009">
    <property type="protein sequence ID" value="KAK8567797.1"/>
    <property type="molecule type" value="Genomic_DNA"/>
</dbReference>
<dbReference type="InterPro" id="IPR044663">
    <property type="entry name" value="CAD1/NSL1-like"/>
</dbReference>
<keyword evidence="3" id="KW-1185">Reference proteome</keyword>